<dbReference type="EMBL" id="JACHLE010000001">
    <property type="protein sequence ID" value="MBB4805929.1"/>
    <property type="molecule type" value="Genomic_DNA"/>
</dbReference>
<proteinExistence type="predicted"/>
<name>A0A840K9C3_9FLAO</name>
<dbReference type="AlphaFoldDB" id="A0A840K9C3"/>
<gene>
    <name evidence="2" type="ORF">HNP38_001201</name>
</gene>
<keyword evidence="1" id="KW-0732">Signal</keyword>
<evidence type="ECO:0008006" key="4">
    <source>
        <dbReference type="Google" id="ProtNLM"/>
    </source>
</evidence>
<dbReference type="Gene3D" id="2.60.120.40">
    <property type="match status" value="1"/>
</dbReference>
<feature type="signal peptide" evidence="1">
    <location>
        <begin position="1"/>
        <end position="18"/>
    </location>
</feature>
<protein>
    <recommendedName>
        <fullName evidence="4">C1q domain-containing protein</fullName>
    </recommendedName>
</protein>
<dbReference type="SUPFAM" id="SSF49842">
    <property type="entry name" value="TNF-like"/>
    <property type="match status" value="1"/>
</dbReference>
<dbReference type="RefSeq" id="WP_184185926.1">
    <property type="nucleotide sequence ID" value="NZ_JACHLE010000001.1"/>
</dbReference>
<evidence type="ECO:0000256" key="1">
    <source>
        <dbReference type="SAM" id="SignalP"/>
    </source>
</evidence>
<keyword evidence="3" id="KW-1185">Reference proteome</keyword>
<feature type="chain" id="PRO_5032846411" description="C1q domain-containing protein" evidence="1">
    <location>
        <begin position="19"/>
        <end position="226"/>
    </location>
</feature>
<sequence length="226" mass="23780">MKKIILSQALLASLFAFSQVGINTSTPQKTLHVNGALQVTNELNLGGNASAAGNPGTAGQIIKSNGPGAAPSWVDLEQVFIPKTTVVGVKNNISPPNGSFAGGPYNTLVFNSIPKIDNSNATYNAATGIFTIVKAGYYQVVVYLTYDLNTNPNGETAGTASSIIETVAGVGIAKNRTNHSERTPEVYHNLVGTAYLAAGTQFWVRGAHTRQYKLSNSTISVSYISE</sequence>
<evidence type="ECO:0000313" key="2">
    <source>
        <dbReference type="EMBL" id="MBB4805929.1"/>
    </source>
</evidence>
<evidence type="ECO:0000313" key="3">
    <source>
        <dbReference type="Proteomes" id="UP000592180"/>
    </source>
</evidence>
<accession>A0A840K9C3</accession>
<comment type="caution">
    <text evidence="2">The sequence shown here is derived from an EMBL/GenBank/DDBJ whole genome shotgun (WGS) entry which is preliminary data.</text>
</comment>
<dbReference type="InterPro" id="IPR008983">
    <property type="entry name" value="Tumour_necrosis_fac-like_dom"/>
</dbReference>
<organism evidence="2 3">
    <name type="scientific">Chryseobacterium defluvii</name>
    <dbReference type="NCBI Taxonomy" id="160396"/>
    <lineage>
        <taxon>Bacteria</taxon>
        <taxon>Pseudomonadati</taxon>
        <taxon>Bacteroidota</taxon>
        <taxon>Flavobacteriia</taxon>
        <taxon>Flavobacteriales</taxon>
        <taxon>Weeksellaceae</taxon>
        <taxon>Chryseobacterium group</taxon>
        <taxon>Chryseobacterium</taxon>
    </lineage>
</organism>
<reference evidence="2 3" key="1">
    <citation type="submission" date="2020-08" db="EMBL/GenBank/DDBJ databases">
        <title>Functional genomics of gut bacteria from endangered species of beetles.</title>
        <authorList>
            <person name="Carlos-Shanley C."/>
        </authorList>
    </citation>
    <scope>NUCLEOTIDE SEQUENCE [LARGE SCALE GENOMIC DNA]</scope>
    <source>
        <strain evidence="2 3">S00151</strain>
    </source>
</reference>
<dbReference type="Proteomes" id="UP000592180">
    <property type="component" value="Unassembled WGS sequence"/>
</dbReference>